<feature type="region of interest" description="Disordered" evidence="2">
    <location>
        <begin position="40"/>
        <end position="81"/>
    </location>
</feature>
<comment type="caution">
    <text evidence="4">The sequence shown here is derived from an EMBL/GenBank/DDBJ whole genome shotgun (WGS) entry which is preliminary data.</text>
</comment>
<dbReference type="SMART" id="SM00472">
    <property type="entry name" value="MIR"/>
    <property type="match status" value="2"/>
</dbReference>
<gene>
    <name evidence="4" type="ORF">BGW38_001303</name>
</gene>
<protein>
    <recommendedName>
        <fullName evidence="3">MIR domain-containing protein</fullName>
    </recommendedName>
</protein>
<dbReference type="SUPFAM" id="SSF82109">
    <property type="entry name" value="MIR domain"/>
    <property type="match status" value="2"/>
</dbReference>
<evidence type="ECO:0000313" key="5">
    <source>
        <dbReference type="Proteomes" id="UP000780801"/>
    </source>
</evidence>
<dbReference type="InterPro" id="IPR036300">
    <property type="entry name" value="MIR_dom_sf"/>
</dbReference>
<evidence type="ECO:0000256" key="1">
    <source>
        <dbReference type="ARBA" id="ARBA00022737"/>
    </source>
</evidence>
<accession>A0A9P6KE78</accession>
<proteinExistence type="predicted"/>
<dbReference type="InterPro" id="IPR016093">
    <property type="entry name" value="MIR_motif"/>
</dbReference>
<evidence type="ECO:0000256" key="2">
    <source>
        <dbReference type="SAM" id="MobiDB-lite"/>
    </source>
</evidence>
<reference evidence="4" key="1">
    <citation type="journal article" date="2020" name="Fungal Divers.">
        <title>Resolving the Mortierellaceae phylogeny through synthesis of multi-gene phylogenetics and phylogenomics.</title>
        <authorList>
            <person name="Vandepol N."/>
            <person name="Liber J."/>
            <person name="Desiro A."/>
            <person name="Na H."/>
            <person name="Kennedy M."/>
            <person name="Barry K."/>
            <person name="Grigoriev I.V."/>
            <person name="Miller A.N."/>
            <person name="O'Donnell K."/>
            <person name="Stajich J.E."/>
            <person name="Bonito G."/>
        </authorList>
    </citation>
    <scope>NUCLEOTIDE SEQUENCE</scope>
    <source>
        <strain evidence="4">KOD1015</strain>
    </source>
</reference>
<dbReference type="Proteomes" id="UP000780801">
    <property type="component" value="Unassembled WGS sequence"/>
</dbReference>
<keyword evidence="1" id="KW-0677">Repeat</keyword>
<organism evidence="4 5">
    <name type="scientific">Lunasporangiospora selenospora</name>
    <dbReference type="NCBI Taxonomy" id="979761"/>
    <lineage>
        <taxon>Eukaryota</taxon>
        <taxon>Fungi</taxon>
        <taxon>Fungi incertae sedis</taxon>
        <taxon>Mucoromycota</taxon>
        <taxon>Mortierellomycotina</taxon>
        <taxon>Mortierellomycetes</taxon>
        <taxon>Mortierellales</taxon>
        <taxon>Mortierellaceae</taxon>
        <taxon>Lunasporangiospora</taxon>
    </lineage>
</organism>
<dbReference type="AlphaFoldDB" id="A0A9P6KE78"/>
<evidence type="ECO:0000259" key="3">
    <source>
        <dbReference type="PROSITE" id="PS50919"/>
    </source>
</evidence>
<feature type="compositionally biased region" description="Basic and acidic residues" evidence="2">
    <location>
        <begin position="51"/>
        <end position="61"/>
    </location>
</feature>
<dbReference type="PROSITE" id="PS50919">
    <property type="entry name" value="MIR"/>
    <property type="match status" value="1"/>
</dbReference>
<sequence>MIYKTSPSTTLYLHSHNRRSINHADHNEVTGYKYHDSDNDWIVTKPDGQSDPDHEVVDAKGDGQGVDAGPSQPSRPGPSNSQYLQWKDVFWLRHANTGNFLHSMASLKISQGFQEVTAYDQPHSNNDWIIEETTWLRQQILSDE</sequence>
<feature type="domain" description="MIR" evidence="3">
    <location>
        <begin position="81"/>
        <end position="133"/>
    </location>
</feature>
<dbReference type="OrthoDB" id="26387at2759"/>
<keyword evidence="5" id="KW-1185">Reference proteome</keyword>
<feature type="compositionally biased region" description="Polar residues" evidence="2">
    <location>
        <begin position="71"/>
        <end position="81"/>
    </location>
</feature>
<dbReference type="EMBL" id="JAABOA010001403">
    <property type="protein sequence ID" value="KAF9581618.1"/>
    <property type="molecule type" value="Genomic_DNA"/>
</dbReference>
<name>A0A9P6KE78_9FUNG</name>
<evidence type="ECO:0000313" key="4">
    <source>
        <dbReference type="EMBL" id="KAF9581618.1"/>
    </source>
</evidence>
<dbReference type="Gene3D" id="2.80.10.50">
    <property type="match status" value="1"/>
</dbReference>